<dbReference type="GO" id="GO:0043856">
    <property type="term" value="F:anti-sigma factor antagonist activity"/>
    <property type="evidence" value="ECO:0007669"/>
    <property type="project" value="TreeGrafter"/>
</dbReference>
<dbReference type="PIRSF" id="PIRSF029548">
    <property type="entry name" value="UCP029548"/>
    <property type="match status" value="1"/>
</dbReference>
<evidence type="ECO:0000313" key="5">
    <source>
        <dbReference type="Proteomes" id="UP001170481"/>
    </source>
</evidence>
<dbReference type="PROSITE" id="PS50801">
    <property type="entry name" value="STAS"/>
    <property type="match status" value="1"/>
</dbReference>
<dbReference type="Proteomes" id="UP001170481">
    <property type="component" value="Unassembled WGS sequence"/>
</dbReference>
<dbReference type="InterPro" id="IPR014557">
    <property type="entry name" value="UCP029548_STAS-type"/>
</dbReference>
<evidence type="ECO:0000313" key="6">
    <source>
        <dbReference type="Proteomes" id="UP001229025"/>
    </source>
</evidence>
<dbReference type="PANTHER" id="PTHR33495:SF2">
    <property type="entry name" value="ANTI-SIGMA FACTOR ANTAGONIST TM_1081-RELATED"/>
    <property type="match status" value="1"/>
</dbReference>
<reference evidence="4" key="2">
    <citation type="submission" date="2023-07" db="EMBL/GenBank/DDBJ databases">
        <title>Genome content predicts the carbon catabolic preferences of heterotrophic bacteria.</title>
        <authorList>
            <person name="Gralka M."/>
        </authorList>
    </citation>
    <scope>NUCLEOTIDE SEQUENCE</scope>
    <source>
        <strain evidence="4">C2R13</strain>
    </source>
</reference>
<dbReference type="Proteomes" id="UP001229025">
    <property type="component" value="Unassembled WGS sequence"/>
</dbReference>
<dbReference type="AlphaFoldDB" id="A0AAP4U0H4"/>
<reference evidence="3" key="1">
    <citation type="submission" date="2023-04" db="EMBL/GenBank/DDBJ databases">
        <authorList>
            <person name="Otstavnykh N."/>
            <person name="Seitkalieva A."/>
            <person name="Bystritskaya E."/>
        </authorList>
    </citation>
    <scope>NUCLEOTIDE SEQUENCE</scope>
    <source>
        <strain evidence="3">NRIC 0815</strain>
    </source>
</reference>
<dbReference type="CDD" id="cd07043">
    <property type="entry name" value="STAS_anti-anti-sigma_factors"/>
    <property type="match status" value="1"/>
</dbReference>
<dbReference type="EMBL" id="JAUORK010000013">
    <property type="protein sequence ID" value="MDO6672631.1"/>
    <property type="molecule type" value="Genomic_DNA"/>
</dbReference>
<dbReference type="EMBL" id="JASCSA010000005">
    <property type="protein sequence ID" value="MDI5884220.1"/>
    <property type="molecule type" value="Genomic_DNA"/>
</dbReference>
<gene>
    <name evidence="4" type="ORF">Q4535_10940</name>
    <name evidence="3" type="ORF">QLT01_07615</name>
</gene>
<dbReference type="PANTHER" id="PTHR33495">
    <property type="entry name" value="ANTI-SIGMA FACTOR ANTAGONIST TM_1081-RELATED-RELATED"/>
    <property type="match status" value="1"/>
</dbReference>
<evidence type="ECO:0000256" key="1">
    <source>
        <dbReference type="SAM" id="MobiDB-lite"/>
    </source>
</evidence>
<dbReference type="SUPFAM" id="SSF52091">
    <property type="entry name" value="SpoIIaa-like"/>
    <property type="match status" value="1"/>
</dbReference>
<proteinExistence type="predicted"/>
<comment type="caution">
    <text evidence="4">The sequence shown here is derived from an EMBL/GenBank/DDBJ whole genome shotgun (WGS) entry which is preliminary data.</text>
</comment>
<evidence type="ECO:0000313" key="4">
    <source>
        <dbReference type="EMBL" id="MDO6672631.1"/>
    </source>
</evidence>
<name>A0AAP4U0H4_9GAMM</name>
<feature type="region of interest" description="Disordered" evidence="1">
    <location>
        <begin position="125"/>
        <end position="144"/>
    </location>
</feature>
<evidence type="ECO:0000259" key="2">
    <source>
        <dbReference type="PROSITE" id="PS50801"/>
    </source>
</evidence>
<feature type="domain" description="STAS" evidence="2">
    <location>
        <begin position="4"/>
        <end position="117"/>
    </location>
</feature>
<dbReference type="InterPro" id="IPR036513">
    <property type="entry name" value="STAS_dom_sf"/>
</dbReference>
<dbReference type="RefSeq" id="WP_043333981.1">
    <property type="nucleotide sequence ID" value="NZ_CANLSP010000003.1"/>
</dbReference>
<organism evidence="4 5">
    <name type="scientific">Cobetia amphilecti</name>
    <dbReference type="NCBI Taxonomy" id="1055104"/>
    <lineage>
        <taxon>Bacteria</taxon>
        <taxon>Pseudomonadati</taxon>
        <taxon>Pseudomonadota</taxon>
        <taxon>Gammaproteobacteria</taxon>
        <taxon>Oceanospirillales</taxon>
        <taxon>Halomonadaceae</taxon>
        <taxon>Cobetia</taxon>
    </lineage>
</organism>
<keyword evidence="6" id="KW-1185">Reference proteome</keyword>
<sequence>MDEGRIQAVFEDGLFVLKLSGDVRLTLCATLDQQVQRVAAVEGLESVIIDLREATNVDSTALGFLAKLALAVRDRLVMPAQVVAAHPDVLTMLKVMGFDEVASVVDAGSLPEADQADLDGASCCNAPALNESQDDADASPQQEQELRGRILEAHRLLMCLNGHNRLEFQPLIELLESEEHRQPH</sequence>
<protein>
    <submittedName>
        <fullName evidence="4">STAS domain-containing protein</fullName>
    </submittedName>
</protein>
<dbReference type="InterPro" id="IPR002645">
    <property type="entry name" value="STAS_dom"/>
</dbReference>
<evidence type="ECO:0000313" key="3">
    <source>
        <dbReference type="EMBL" id="MDI5884220.1"/>
    </source>
</evidence>
<reference evidence="6" key="3">
    <citation type="submission" date="2023-07" db="EMBL/GenBank/DDBJ databases">
        <title>Genome-based characterization of strain KMM 296 and proposal for reclassification of Cobetia litoralis and Cobetia pacifica, and emended description of the species Cobetia amphilecti and Cobetia marina.</title>
        <authorList>
            <person name="Balabanova L."/>
            <person name="Nedashkovskaya O."/>
        </authorList>
    </citation>
    <scope>NUCLEOTIDE SEQUENCE [LARGE SCALE GENOMIC DNA]</scope>
    <source>
        <strain evidence="6">NRIC 0815</strain>
    </source>
</reference>
<dbReference type="Gene3D" id="3.30.750.24">
    <property type="entry name" value="STAS domain"/>
    <property type="match status" value="1"/>
</dbReference>
<dbReference type="Pfam" id="PF01740">
    <property type="entry name" value="STAS"/>
    <property type="match status" value="1"/>
</dbReference>
<reference evidence="3" key="4">
    <citation type="submission" date="2024-05" db="EMBL/GenBank/DDBJ databases">
        <title>Genome-based characterization of strain KMM 296 and proposal for reclassification of Cobetia litoralis and Cobetia pacifica, and emended description of the species Cobetia amphilecti and Cobetia marina.</title>
        <authorList>
            <person name="Balabanova L."/>
            <person name="Nedashkovskaya O."/>
        </authorList>
    </citation>
    <scope>NUCLEOTIDE SEQUENCE</scope>
    <source>
        <strain evidence="3">NRIC 0815</strain>
    </source>
</reference>
<accession>A0AAP4U0H4</accession>